<dbReference type="InterPro" id="IPR001898">
    <property type="entry name" value="SLC13A/DASS"/>
</dbReference>
<evidence type="ECO:0000256" key="2">
    <source>
        <dbReference type="ARBA" id="ARBA00022692"/>
    </source>
</evidence>
<feature type="transmembrane region" description="Helical" evidence="5">
    <location>
        <begin position="382"/>
        <end position="412"/>
    </location>
</feature>
<feature type="transmembrane region" description="Helical" evidence="5">
    <location>
        <begin position="424"/>
        <end position="443"/>
    </location>
</feature>
<evidence type="ECO:0000256" key="3">
    <source>
        <dbReference type="ARBA" id="ARBA00022989"/>
    </source>
</evidence>
<evidence type="ECO:0000256" key="1">
    <source>
        <dbReference type="ARBA" id="ARBA00004141"/>
    </source>
</evidence>
<dbReference type="GO" id="GO:0005315">
    <property type="term" value="F:phosphate transmembrane transporter activity"/>
    <property type="evidence" value="ECO:0007669"/>
    <property type="project" value="TreeGrafter"/>
</dbReference>
<dbReference type="Pfam" id="PF00939">
    <property type="entry name" value="Na_sulph_symp"/>
    <property type="match status" value="1"/>
</dbReference>
<keyword evidence="3 5" id="KW-1133">Transmembrane helix</keyword>
<keyword evidence="2 5" id="KW-0812">Transmembrane</keyword>
<dbReference type="GO" id="GO:0005886">
    <property type="term" value="C:plasma membrane"/>
    <property type="evidence" value="ECO:0007669"/>
    <property type="project" value="TreeGrafter"/>
</dbReference>
<keyword evidence="4 5" id="KW-0472">Membrane</keyword>
<feature type="transmembrane region" description="Helical" evidence="5">
    <location>
        <begin position="349"/>
        <end position="376"/>
    </location>
</feature>
<dbReference type="NCBIfam" id="TIGR00785">
    <property type="entry name" value="dass"/>
    <property type="match status" value="1"/>
</dbReference>
<proteinExistence type="predicted"/>
<evidence type="ECO:0000313" key="6">
    <source>
        <dbReference type="EMBL" id="PTB96488.1"/>
    </source>
</evidence>
<feature type="transmembrane region" description="Helical" evidence="5">
    <location>
        <begin position="166"/>
        <end position="199"/>
    </location>
</feature>
<feature type="transmembrane region" description="Helical" evidence="5">
    <location>
        <begin position="250"/>
        <end position="276"/>
    </location>
</feature>
<dbReference type="PANTHER" id="PTHR10283:SF92">
    <property type="entry name" value="LOW-AFFINITY PHOSPHATE TRANSPORTER PHO91"/>
    <property type="match status" value="1"/>
</dbReference>
<dbReference type="Proteomes" id="UP000240608">
    <property type="component" value="Unassembled WGS sequence"/>
</dbReference>
<comment type="subcellular location">
    <subcellularLocation>
        <location evidence="1">Membrane</location>
        <topology evidence="1">Multi-pass membrane protein</topology>
    </subcellularLocation>
</comment>
<protein>
    <submittedName>
        <fullName evidence="6">Sodium:sulfate symporter</fullName>
    </submittedName>
</protein>
<sequence>MKKPFSRNHINQDLLRVDFWRKIALQKRPPIYVKNTLLFLLSLLIGFAVTQSLKTAEGIPQEAAYMGGIFVIAAFLWITEALPLFATALLVIALEVIFIANPGGWENMGFSNGESPSYKTLLAPFSDPIIYLFLGGFILAQGSVKEGVDKAHASSLLKIFGGKPLWVMLGFMLVTAVFSMFMSNTATTAMMITLILPILSTIPKGDKFKKGLVLCIPFAANIGGMGTPIGSPPNAVAVGFLRSSGFEISFMQWMIIAVPLALFLLLFAWLLVWFLYKPTDKGLSIKTEAHAIDARGYFVIAIFSITILLWLTDYYHKLPSAVVALLPAVAFTSTGIINRTDFNNLEWHILMLIAGGIALGLGMKLTGLDQIIVGLIPDNNTFVFLLLIVTTILLSTFMSNTAAANLIIPLGISFATMSGFTENTMFYGIGISLAASLAMAMPISTPPNAIAYSKGELATSDFIKTGTVIGAVGVLLILFFVERIVNFWLELL</sequence>
<evidence type="ECO:0000313" key="7">
    <source>
        <dbReference type="Proteomes" id="UP000240608"/>
    </source>
</evidence>
<dbReference type="AlphaFoldDB" id="A0A2T4DRZ9"/>
<organism evidence="6 7">
    <name type="scientific">Marivirga lumbricoides</name>
    <dbReference type="NCBI Taxonomy" id="1046115"/>
    <lineage>
        <taxon>Bacteria</taxon>
        <taxon>Pseudomonadati</taxon>
        <taxon>Bacteroidota</taxon>
        <taxon>Cytophagia</taxon>
        <taxon>Cytophagales</taxon>
        <taxon>Marivirgaceae</taxon>
        <taxon>Marivirga</taxon>
    </lineage>
</organism>
<evidence type="ECO:0000256" key="4">
    <source>
        <dbReference type="ARBA" id="ARBA00023136"/>
    </source>
</evidence>
<feature type="transmembrane region" description="Helical" evidence="5">
    <location>
        <begin position="31"/>
        <end position="49"/>
    </location>
</feature>
<feature type="transmembrane region" description="Helical" evidence="5">
    <location>
        <begin position="463"/>
        <end position="481"/>
    </location>
</feature>
<accession>A0A2T4DRZ9</accession>
<feature type="transmembrane region" description="Helical" evidence="5">
    <location>
        <begin position="121"/>
        <end position="140"/>
    </location>
</feature>
<evidence type="ECO:0000256" key="5">
    <source>
        <dbReference type="SAM" id="Phobius"/>
    </source>
</evidence>
<feature type="transmembrane region" description="Helical" evidence="5">
    <location>
        <begin position="211"/>
        <end position="230"/>
    </location>
</feature>
<feature type="transmembrane region" description="Helical" evidence="5">
    <location>
        <begin position="69"/>
        <end position="100"/>
    </location>
</feature>
<feature type="transmembrane region" description="Helical" evidence="5">
    <location>
        <begin position="318"/>
        <end position="337"/>
    </location>
</feature>
<comment type="caution">
    <text evidence="6">The sequence shown here is derived from an EMBL/GenBank/DDBJ whole genome shotgun (WGS) entry which is preliminary data.</text>
</comment>
<dbReference type="EMBL" id="PYVU01000049">
    <property type="protein sequence ID" value="PTB96488.1"/>
    <property type="molecule type" value="Genomic_DNA"/>
</dbReference>
<dbReference type="CDD" id="cd01115">
    <property type="entry name" value="SLC13_permease"/>
    <property type="match status" value="1"/>
</dbReference>
<feature type="transmembrane region" description="Helical" evidence="5">
    <location>
        <begin position="296"/>
        <end position="312"/>
    </location>
</feature>
<gene>
    <name evidence="6" type="ORF">C9994_07185</name>
</gene>
<dbReference type="PANTHER" id="PTHR10283">
    <property type="entry name" value="SOLUTE CARRIER FAMILY 13 MEMBER"/>
    <property type="match status" value="1"/>
</dbReference>
<reference evidence="6 7" key="1">
    <citation type="submission" date="2018-03" db="EMBL/GenBank/DDBJ databases">
        <title>Cross-interface Injection: A General Nanoliter Liquid Handling Method Applied to Single Cells Genome Amplification Automated Nanoliter Liquid Handling Applied to Single Cell Multiple Displacement Amplification.</title>
        <authorList>
            <person name="Yun J."/>
            <person name="Xu P."/>
            <person name="Xu J."/>
            <person name="Dai X."/>
            <person name="Wang Y."/>
            <person name="Zheng X."/>
            <person name="Cao C."/>
            <person name="Yi Q."/>
            <person name="Zhu Y."/>
            <person name="Wang L."/>
            <person name="Dong Z."/>
            <person name="Huang Y."/>
            <person name="Huang L."/>
            <person name="Du W."/>
        </authorList>
    </citation>
    <scope>NUCLEOTIDE SEQUENCE [LARGE SCALE GENOMIC DNA]</scope>
    <source>
        <strain evidence="6 7">Z-D1-2</strain>
    </source>
</reference>
<name>A0A2T4DRZ9_9BACT</name>